<dbReference type="InterPro" id="IPR008566">
    <property type="entry name" value="DUF848"/>
</dbReference>
<dbReference type="Proteomes" id="UP000163076">
    <property type="component" value="Segment"/>
</dbReference>
<sequence>MASASRDQQRDLIARGLEAEVNKRAAVSLFDRFGPSNPLFKKQYADTRLSLRSYHSCSQTERVRASLELVNLTIETKNKERALLSKLNRGAVARVEKLCDAVADLREEFDLELDSLTAAQDDPVEGGPEPADLADTITEWRAEALPSVPAEDAP</sequence>
<dbReference type="Pfam" id="PF05852">
    <property type="entry name" value="DUF848"/>
    <property type="match status" value="1"/>
</dbReference>
<feature type="region of interest" description="Disordered" evidence="1">
    <location>
        <begin position="117"/>
        <end position="137"/>
    </location>
</feature>
<protein>
    <submittedName>
        <fullName evidence="2">Tegument protein UL14</fullName>
    </submittedName>
</protein>
<evidence type="ECO:0000313" key="2">
    <source>
        <dbReference type="EMBL" id="AIU39481.1"/>
    </source>
</evidence>
<gene>
    <name evidence="2" type="primary">ORF35</name>
</gene>
<proteinExistence type="predicted"/>
<evidence type="ECO:0000313" key="3">
    <source>
        <dbReference type="Proteomes" id="UP000163076"/>
    </source>
</evidence>
<dbReference type="EMBL" id="KM924294">
    <property type="protein sequence ID" value="AIU39481.1"/>
    <property type="molecule type" value="Genomic_DNA"/>
</dbReference>
<name>A0A0B4Q6L7_9GAMA</name>
<accession>A0A0B4Q6L7</accession>
<reference evidence="2 3" key="1">
    <citation type="journal article" date="2015" name="Genome Announc.">
        <title>Genome sequences of equid herpesviruses 2 and 5.</title>
        <authorList>
            <person name="Wilkie G.S."/>
            <person name="Kerr K."/>
            <person name="Stewart J.P."/>
            <person name="Studdert M.J."/>
            <person name="Davison A.J."/>
        </authorList>
    </citation>
    <scope>NUCLEOTIDE SEQUENCE [LARGE SCALE GENOMIC DNA]</scope>
    <source>
        <strain evidence="2">G9/92</strain>
    </source>
</reference>
<evidence type="ECO:0000256" key="1">
    <source>
        <dbReference type="SAM" id="MobiDB-lite"/>
    </source>
</evidence>
<organism evidence="2 3">
    <name type="scientific">Equid gammaherpesvirus 2</name>
    <name type="common">Equine herpesvirus 2</name>
    <dbReference type="NCBI Taxonomy" id="12657"/>
    <lineage>
        <taxon>Viruses</taxon>
        <taxon>Duplodnaviria</taxon>
        <taxon>Heunggongvirae</taxon>
        <taxon>Peploviricota</taxon>
        <taxon>Herviviricetes</taxon>
        <taxon>Herpesvirales</taxon>
        <taxon>Orthoherpesviridae</taxon>
        <taxon>Gammaherpesvirinae</taxon>
        <taxon>Percavirus</taxon>
        <taxon>Percavirus equidgamma2</taxon>
    </lineage>
</organism>